<dbReference type="EMBL" id="JDSQ01000022">
    <property type="protein sequence ID" value="EWS77369.1"/>
    <property type="molecule type" value="Genomic_DNA"/>
</dbReference>
<reference evidence="2 3" key="1">
    <citation type="journal article" date="2014" name="Genome Announc.">
        <title>Draft Genome Sequence of Xylella fastidiosa Pear Leaf Scorch Strain in Taiwan.</title>
        <authorList>
            <person name="Su C.C."/>
            <person name="Deng W.L."/>
            <person name="Jan F.J."/>
            <person name="Chang C.J."/>
            <person name="Huang H."/>
            <person name="Chen J."/>
        </authorList>
    </citation>
    <scope>NUCLEOTIDE SEQUENCE [LARGE SCALE GENOMIC DNA]</scope>
    <source>
        <strain evidence="2 3">PLS229</strain>
    </source>
</reference>
<evidence type="ECO:0000313" key="2">
    <source>
        <dbReference type="EMBL" id="EWS77369.1"/>
    </source>
</evidence>
<organism evidence="2 3">
    <name type="scientific">Xylella taiwanensis</name>
    <dbReference type="NCBI Taxonomy" id="1444770"/>
    <lineage>
        <taxon>Bacteria</taxon>
        <taxon>Pseudomonadati</taxon>
        <taxon>Pseudomonadota</taxon>
        <taxon>Gammaproteobacteria</taxon>
        <taxon>Lysobacterales</taxon>
        <taxon>Lysobacteraceae</taxon>
        <taxon>Xylella</taxon>
    </lineage>
</organism>
<evidence type="ECO:0008006" key="4">
    <source>
        <dbReference type="Google" id="ProtNLM"/>
    </source>
</evidence>
<protein>
    <recommendedName>
        <fullName evidence="4">Transmembrane protein</fullName>
    </recommendedName>
</protein>
<keyword evidence="1" id="KW-1133">Transmembrane helix</keyword>
<name>Z9JGQ9_9GAMM</name>
<evidence type="ECO:0000256" key="1">
    <source>
        <dbReference type="SAM" id="Phobius"/>
    </source>
</evidence>
<evidence type="ECO:0000313" key="3">
    <source>
        <dbReference type="Proteomes" id="UP000020406"/>
    </source>
</evidence>
<comment type="caution">
    <text evidence="2">The sequence shown here is derived from an EMBL/GenBank/DDBJ whole genome shotgun (WGS) entry which is preliminary data.</text>
</comment>
<accession>Z9JGQ9</accession>
<feature type="transmembrane region" description="Helical" evidence="1">
    <location>
        <begin position="67"/>
        <end position="88"/>
    </location>
</feature>
<feature type="transmembrane region" description="Helical" evidence="1">
    <location>
        <begin position="108"/>
        <end position="127"/>
    </location>
</feature>
<sequence length="152" mass="17516">MLSDHVWMHIYGIAALIVSLWPTFMRRIRPWLSIIKGKQKQAIQKELDEIERFASEPFDALRFTKDVVECLTCLVCSVAFLLSSITLISQGMTDVSFLNPWMKVFNALLYFTSSVFFGFSFAVLIELRRRLKIKLDPQKAAAPLRAKLETLQ</sequence>
<dbReference type="STRING" id="1444770.AF72_11415"/>
<dbReference type="PATRIC" id="fig|1444770.3.peg.2693"/>
<keyword evidence="1" id="KW-0472">Membrane</keyword>
<gene>
    <name evidence="2" type="ORF">AF72_11415</name>
</gene>
<dbReference type="AlphaFoldDB" id="Z9JGQ9"/>
<proteinExistence type="predicted"/>
<dbReference type="RefSeq" id="WP_051482367.1">
    <property type="nucleotide sequence ID" value="NZ_CP087680.1"/>
</dbReference>
<dbReference type="Proteomes" id="UP000020406">
    <property type="component" value="Unassembled WGS sequence"/>
</dbReference>
<feature type="transmembrane region" description="Helical" evidence="1">
    <location>
        <begin position="6"/>
        <end position="24"/>
    </location>
</feature>
<keyword evidence="1" id="KW-0812">Transmembrane</keyword>